<dbReference type="PANTHER" id="PTHR45527:SF1">
    <property type="entry name" value="FATTY ACID SYNTHASE"/>
    <property type="match status" value="1"/>
</dbReference>
<sequence length="2996" mass="333046">MFPPLDDYSYQPLPDLGTGSRHPPEGREQVELSFNSEVATESRIRASFSRVILLYLDTRDFVFANGLTSRVPFRARISTESDAPVTFEDFARDLDEQVRHGSSVDEGKLASSWGLKLEQDLFPAVFHWGDALSETSTSSALVLHANPTTNALSLHHSTTIISEISARILLNQIHETCPAYDDSKAVLTLSWLMSNARERPDGVAHEIYTTNGLDHPPDNLTYKELNERSNQFASWLIQRKGLVVGREDRVAVCRNRDVDFYIAHAGIWKAGGCYVSIDPDLPPERKRYIASDSDALLVITTSEQASIFGDRAVVLDDRQVQDEINEEDGSKDICYAELDKLAYLLYTSGTTGTPKGCLLNHRGLYWAIEAMCIFPEKVTDPDKDKRLALASIAFDVHISEITQTWRLGIRLVSGQRYELLADLKGVITGVGITHLGMVPSMIEATLNGEEEMIKYLVSGGEKMSDSLLKKWADHPRVILANFYGPTEATIGCTARRVSPTDRKENIGRPFESCHAYIVDPQNDLKLVPRGTPGELLVCGPLVGVGYIGLPEVTKKVFVEYEGKCGYRTGDLVRMMHDGSLEIMGRIDTQIKLRGVRIEAEGVSNVLRSALDSEVDAATMIATHPNLSASSELLVSFVAIQDSSITFQQRRTEVPPLITTDEMKAAVKKMKERAEKELAVYMRPSYIVPLGWLPLSLNGKVEGKVLKNLFGEISVKELVAIQGGSGGSGGAKERKEERPLTETEARIMEVVRKVGGDEKIQSSPNLNLFECGFDSLRFAALAGELRKAFSARIEAAQLMEAPVVEDIAARLGRTDSPEQDQSVAVRTLTDKAMIDAAESVFAPGDIDTVLPLFPVQEGVLFRSMESPESYVQHFMYRCVEGVDTAKMKSSWKLVMERQQILRTVFATDDAGALVQVVLKHSVVDIPYSLTTIHLTETFEKWFLSEGALGVSTRINEDLTTPLWAVTVYEDTSSEVPRLYTVFSINHALYDGNAMPLLVDEFRSTYLSSDSTPPLSEPVPLSAVLSLIPPADDSETKQFYLDRFASIQGQDRTTLVPKADGEKDVVWMTYPLEKISLGDVKDKCNKEWHVTLQAFWTVAFAVAGREFFGWNSKEAIFGVVRSGRSLPLDDIENAICPLVSVVPTRVDLGDSDHLFKNAQSFISESSRYEHVSLGQVQRWLGVKNLVGVLLSCRFDDHAKRTEVIEHLASSRAVPEFYFNMEVVMNSIADSVEAKLSFTTPELSQEQVNLFLRRFEESVESLLTGHWDGLQLNSDNEMASRHLTGSDGSRRDPEHTVDHKLESSLTSAVAEFLRVDASAVHPTTSLTALGLSSIKAVSLGRKLAEQGIKVSAVDIIQGDVIREIAKRVAEVSVKDDSRTSQESTKWLAQLKEQLASDLELSKLKLAEDDKLEVSGCTALQTGMLAQTLNSGGQLYVHAFTCQLLPHCDSERLRTAWQLAVEQLDILRTSFHFASNVGQWAQIVHSSSDFKWSSKKLTGPLAGARSDFISSLSFKDEGDFARPPVHFLHLTDDQRYLIVVLHHALYDGIAIPTLFHRVRQLYRGLDVPSPVQFLPIADTILMQEKGGTEFWATKLQGARPCHTPRDSVGSGDAWRSSIDLDLSAEEVRRFCRRYHVHPQCLGQAAWAKALARKVGSSDIIFGQVISGRTIPDADSVIGPVFNTIPCRVKITSGLTNRQLVRALQEWNTTGLPWQHASLRSIQRQLESPNLFDTLFLYQPHSEVKVEDPLWTTVGRGEMQESKTQYAINVELHERADSFHVFASCASDVASHHGLLSLLNELNDELTQLVKAPNAFVLPADDPIFINDQSVPDTPTTKVQDVDDYEVMDTWTDEQHQLRKIIIDFVGLPSDAVTPTTSLVSIGIDSICAIQVASLARRAGISISATQVARSTTVQNLVSVLSSTQQSQADKKIRDVTTPILSEAIILHVRHSVPAELSDKIEQVFPSAAGMAYYRTTESHLNAFTYKIERSEDPGAISRRIRNAWQDLSVKHKILRSFLWETGEQELRMALVVLKAYEFEWTELNIDSSDELSAVRQQARAFVSSPISSGPPTRLALLHGKTSSYMVVGLHHSQYDGWSLPLLMRDFESAYSTPLVSDISGDIEPFAKASSRNPETLGEQERYWRQSFPAGFNSTLLPASNLSQKSGLLSFVRPLIACFQPPSEPSTSTLVNLKQLVKSLDDLQTRARAHNLSLQSVLLACWGLVQAKRSSNNSATFLLCHAGRSGIIPDIDTLAAPTANYIPTHVALANRDEKDAVAIAKEIQEDLGKRTPIVEQSQVADVVRWVGKPGKALTNISVNVLRLPGNGGADKADESPKRVFQPVKFPYSSRPYTEKPKSGQTAFPEIQHDCQVEMYFHPSTDSIDDEEDDYEPYIPVAQRKQLKLAKLSSLGASTETRASRQENVPEEPEDEDQEEEKRREKSRKERTLLMEAQEVHSRRAAEEAKKSEEQKKQEADEEILEAIRSRRKLASDLELAKGIQYTDSLKTSWRPPKYIRERTEEQHQKLREKYHILAEGQDIPPPIEYFSVGDILMSLVYLSQPNLNWKQDMKIPDSILDYLKTNRITTPTPIQLQGIPAAFSGRDLIGIAFTGSGKTLTFCLPLMMLALEEEVKLPFVRGEGPVGVILCPSRELANQTYENVLTWTSALARDGKYPQLNTLLCIGGISMNEQSHTMSKGLHIVVATPGRLIDMLEKKRFTFDNCKYLCMDEADRMIDLGFEDDVRNIMSFFKRQRQTLLFSATMPRKIQDFAQQSLIKPVLVNVGRAGAANLDVLQVVEYVKQEAKMVYLLECLQKTPPPVIIFSENKNEVDDIQEYLLLKGVEAVAIHGSKSQEERQYAIKSFKSGAKDVMVASGVASKGLDFNDIQHVIIFSMPKEIEDYVHQIGRTGRSGKTGIATTFVNMNTPEQTLLDLKYLLMEAGQKVPPFLATIEDPRAAQGGALKGCPVCGGLGHGISNCPKLEETQRRQMASHRTTDDGGGGY</sequence>
<proteinExistence type="predicted"/>
<dbReference type="SUPFAM" id="SSF52777">
    <property type="entry name" value="CoA-dependent acyltransferases"/>
    <property type="match status" value="6"/>
</dbReference>
<gene>
    <name evidence="11" type="primary">NRPS2</name>
    <name evidence="11" type="ORF">AAF712_012096</name>
</gene>
<evidence type="ECO:0000256" key="3">
    <source>
        <dbReference type="ARBA" id="ARBA00022598"/>
    </source>
</evidence>
<keyword evidence="5" id="KW-0067">ATP-binding</keyword>
<dbReference type="InterPro" id="IPR020845">
    <property type="entry name" value="AMP-binding_CS"/>
</dbReference>
<dbReference type="SUPFAM" id="SSF52540">
    <property type="entry name" value="P-loop containing nucleoside triphosphate hydrolases"/>
    <property type="match status" value="1"/>
</dbReference>
<keyword evidence="3" id="KW-0436">Ligase</keyword>
<dbReference type="InterPro" id="IPR001242">
    <property type="entry name" value="Condensation_dom"/>
</dbReference>
<dbReference type="PROSITE" id="PS51192">
    <property type="entry name" value="HELICASE_ATP_BIND_1"/>
    <property type="match status" value="1"/>
</dbReference>
<evidence type="ECO:0000259" key="8">
    <source>
        <dbReference type="PROSITE" id="PS50075"/>
    </source>
</evidence>
<dbReference type="InterPro" id="IPR023213">
    <property type="entry name" value="CAT-like_dom_sf"/>
</dbReference>
<dbReference type="InterPro" id="IPR014001">
    <property type="entry name" value="Helicase_ATP-bd"/>
</dbReference>
<dbReference type="PROSITE" id="PS51194">
    <property type="entry name" value="HELICASE_CTER"/>
    <property type="match status" value="1"/>
</dbReference>
<dbReference type="Gene3D" id="3.30.300.30">
    <property type="match status" value="1"/>
</dbReference>
<evidence type="ECO:0000256" key="5">
    <source>
        <dbReference type="ARBA" id="ARBA00022840"/>
    </source>
</evidence>
<dbReference type="Gene3D" id="1.10.1200.10">
    <property type="entry name" value="ACP-like"/>
    <property type="match status" value="3"/>
</dbReference>
<dbReference type="EMBL" id="JBBXMP010000148">
    <property type="protein sequence ID" value="KAL0061102.1"/>
    <property type="molecule type" value="Genomic_DNA"/>
</dbReference>
<dbReference type="InterPro" id="IPR042099">
    <property type="entry name" value="ANL_N_sf"/>
</dbReference>
<evidence type="ECO:0000256" key="2">
    <source>
        <dbReference type="ARBA" id="ARBA00022553"/>
    </source>
</evidence>
<dbReference type="SUPFAM" id="SSF47336">
    <property type="entry name" value="ACP-like"/>
    <property type="match status" value="3"/>
</dbReference>
<dbReference type="InterPro" id="IPR036736">
    <property type="entry name" value="ACP-like_sf"/>
</dbReference>
<dbReference type="InterPro" id="IPR045851">
    <property type="entry name" value="AMP-bd_C_sf"/>
</dbReference>
<accession>A0ABR2ZIP5</accession>
<evidence type="ECO:0000313" key="12">
    <source>
        <dbReference type="Proteomes" id="UP001437256"/>
    </source>
</evidence>
<dbReference type="SMART" id="SM00823">
    <property type="entry name" value="PKS_PP"/>
    <property type="match status" value="3"/>
</dbReference>
<dbReference type="Pfam" id="PF00501">
    <property type="entry name" value="AMP-binding"/>
    <property type="match status" value="1"/>
</dbReference>
<dbReference type="Pfam" id="PF00270">
    <property type="entry name" value="DEAD"/>
    <property type="match status" value="1"/>
</dbReference>
<feature type="compositionally biased region" description="Basic and acidic residues" evidence="7">
    <location>
        <begin position="2430"/>
        <end position="2469"/>
    </location>
</feature>
<dbReference type="InterPro" id="IPR009081">
    <property type="entry name" value="PP-bd_ACP"/>
</dbReference>
<dbReference type="Pfam" id="PF00550">
    <property type="entry name" value="PP-binding"/>
    <property type="match status" value="3"/>
</dbReference>
<dbReference type="InterPro" id="IPR010071">
    <property type="entry name" value="AA_adenyl_dom"/>
</dbReference>
<dbReference type="SUPFAM" id="SSF56801">
    <property type="entry name" value="Acetyl-CoA synthetase-like"/>
    <property type="match status" value="1"/>
</dbReference>
<dbReference type="InterPro" id="IPR011545">
    <property type="entry name" value="DEAD/DEAH_box_helicase_dom"/>
</dbReference>
<keyword evidence="1" id="KW-0596">Phosphopantetheine</keyword>
<evidence type="ECO:0000313" key="11">
    <source>
        <dbReference type="EMBL" id="KAL0061102.1"/>
    </source>
</evidence>
<dbReference type="InterPro" id="IPR006162">
    <property type="entry name" value="Ppantetheine_attach_site"/>
</dbReference>
<feature type="domain" description="Helicase ATP-binding" evidence="9">
    <location>
        <begin position="2590"/>
        <end position="2775"/>
    </location>
</feature>
<dbReference type="CDD" id="cd22249">
    <property type="entry name" value="UDM1_RNF168_RNF169-like"/>
    <property type="match status" value="1"/>
</dbReference>
<feature type="region of interest" description="Disordered" evidence="7">
    <location>
        <begin position="1"/>
        <end position="28"/>
    </location>
</feature>
<dbReference type="CDD" id="cd19542">
    <property type="entry name" value="CT_NRPS-like"/>
    <property type="match status" value="1"/>
</dbReference>
<reference evidence="11 12" key="1">
    <citation type="submission" date="2024-05" db="EMBL/GenBank/DDBJ databases">
        <title>A draft genome resource for the thread blight pathogen Marasmius tenuissimus strain MS-2.</title>
        <authorList>
            <person name="Yulfo-Soto G.E."/>
            <person name="Baruah I.K."/>
            <person name="Amoako-Attah I."/>
            <person name="Bukari Y."/>
            <person name="Meinhardt L.W."/>
            <person name="Bailey B.A."/>
            <person name="Cohen S.P."/>
        </authorList>
    </citation>
    <scope>NUCLEOTIDE SEQUENCE [LARGE SCALE GENOMIC DNA]</scope>
    <source>
        <strain evidence="11 12">MS-2</strain>
    </source>
</reference>
<keyword evidence="12" id="KW-1185">Reference proteome</keyword>
<organism evidence="11 12">
    <name type="scientific">Marasmius tenuissimus</name>
    <dbReference type="NCBI Taxonomy" id="585030"/>
    <lineage>
        <taxon>Eukaryota</taxon>
        <taxon>Fungi</taxon>
        <taxon>Dikarya</taxon>
        <taxon>Basidiomycota</taxon>
        <taxon>Agaricomycotina</taxon>
        <taxon>Agaricomycetes</taxon>
        <taxon>Agaricomycetidae</taxon>
        <taxon>Agaricales</taxon>
        <taxon>Marasmiineae</taxon>
        <taxon>Marasmiaceae</taxon>
        <taxon>Marasmius</taxon>
    </lineage>
</organism>
<keyword evidence="6" id="KW-0511">Multifunctional enzyme</keyword>
<dbReference type="CDD" id="cd18787">
    <property type="entry name" value="SF2_C_DEAD"/>
    <property type="match status" value="1"/>
</dbReference>
<keyword evidence="4" id="KW-0547">Nucleotide-binding</keyword>
<feature type="domain" description="Carrier" evidence="8">
    <location>
        <begin position="1296"/>
        <end position="1369"/>
    </location>
</feature>
<dbReference type="Gene3D" id="3.30.559.30">
    <property type="entry name" value="Nonribosomal peptide synthetase, condensation domain"/>
    <property type="match status" value="3"/>
</dbReference>
<dbReference type="Pfam" id="PF00271">
    <property type="entry name" value="Helicase_C"/>
    <property type="match status" value="1"/>
</dbReference>
<dbReference type="SMART" id="SM00490">
    <property type="entry name" value="HELICc"/>
    <property type="match status" value="1"/>
</dbReference>
<dbReference type="Gene3D" id="3.40.50.12780">
    <property type="entry name" value="N-terminal domain of ligase-like"/>
    <property type="match status" value="1"/>
</dbReference>
<protein>
    <submittedName>
        <fullName evidence="11">Non-ribosomal peptide synthetase</fullName>
    </submittedName>
</protein>
<dbReference type="InterPro" id="IPR027417">
    <property type="entry name" value="P-loop_NTPase"/>
</dbReference>
<dbReference type="InterPro" id="IPR000873">
    <property type="entry name" value="AMP-dep_synth/lig_dom"/>
</dbReference>
<name>A0ABR2ZIP5_9AGAR</name>
<feature type="domain" description="Helicase C-terminal" evidence="10">
    <location>
        <begin position="2786"/>
        <end position="2949"/>
    </location>
</feature>
<dbReference type="InterPro" id="IPR020806">
    <property type="entry name" value="PKS_PP-bd"/>
</dbReference>
<dbReference type="NCBIfam" id="TIGR01733">
    <property type="entry name" value="AA-adenyl-dom"/>
    <property type="match status" value="1"/>
</dbReference>
<feature type="domain" description="Carrier" evidence="8">
    <location>
        <begin position="1844"/>
        <end position="1920"/>
    </location>
</feature>
<comment type="caution">
    <text evidence="11">The sequence shown here is derived from an EMBL/GenBank/DDBJ whole genome shotgun (WGS) entry which is preliminary data.</text>
</comment>
<evidence type="ECO:0000256" key="7">
    <source>
        <dbReference type="SAM" id="MobiDB-lite"/>
    </source>
</evidence>
<dbReference type="PROSITE" id="PS00455">
    <property type="entry name" value="AMP_BINDING"/>
    <property type="match status" value="1"/>
</dbReference>
<dbReference type="Gene3D" id="3.40.50.300">
    <property type="entry name" value="P-loop containing nucleotide triphosphate hydrolases"/>
    <property type="match status" value="2"/>
</dbReference>
<feature type="domain" description="Carrier" evidence="8">
    <location>
        <begin position="737"/>
        <end position="814"/>
    </location>
</feature>
<dbReference type="InterPro" id="IPR001650">
    <property type="entry name" value="Helicase_C-like"/>
</dbReference>
<dbReference type="PROSITE" id="PS00012">
    <property type="entry name" value="PHOSPHOPANTETHEINE"/>
    <property type="match status" value="1"/>
</dbReference>
<evidence type="ECO:0000256" key="1">
    <source>
        <dbReference type="ARBA" id="ARBA00022450"/>
    </source>
</evidence>
<evidence type="ECO:0000259" key="10">
    <source>
        <dbReference type="PROSITE" id="PS51194"/>
    </source>
</evidence>
<dbReference type="Proteomes" id="UP001437256">
    <property type="component" value="Unassembled WGS sequence"/>
</dbReference>
<feature type="compositionally biased region" description="Acidic residues" evidence="7">
    <location>
        <begin position="2419"/>
        <end position="2429"/>
    </location>
</feature>
<keyword evidence="2" id="KW-0597">Phosphoprotein</keyword>
<dbReference type="PANTHER" id="PTHR45527">
    <property type="entry name" value="NONRIBOSOMAL PEPTIDE SYNTHETASE"/>
    <property type="match status" value="1"/>
</dbReference>
<dbReference type="PROSITE" id="PS50075">
    <property type="entry name" value="CARRIER"/>
    <property type="match status" value="3"/>
</dbReference>
<dbReference type="Gene3D" id="3.30.559.10">
    <property type="entry name" value="Chloramphenicol acetyltransferase-like domain"/>
    <property type="match status" value="3"/>
</dbReference>
<evidence type="ECO:0000256" key="6">
    <source>
        <dbReference type="ARBA" id="ARBA00023268"/>
    </source>
</evidence>
<dbReference type="SMART" id="SM00487">
    <property type="entry name" value="DEXDc"/>
    <property type="match status" value="1"/>
</dbReference>
<evidence type="ECO:0000256" key="4">
    <source>
        <dbReference type="ARBA" id="ARBA00022741"/>
    </source>
</evidence>
<feature type="region of interest" description="Disordered" evidence="7">
    <location>
        <begin position="2403"/>
        <end position="2471"/>
    </location>
</feature>
<evidence type="ECO:0000259" key="9">
    <source>
        <dbReference type="PROSITE" id="PS51192"/>
    </source>
</evidence>
<dbReference type="Pfam" id="PF00668">
    <property type="entry name" value="Condensation"/>
    <property type="match status" value="3"/>
</dbReference>